<keyword evidence="7" id="KW-0967">Endosome</keyword>
<keyword evidence="16" id="KW-1185">Reference proteome</keyword>
<dbReference type="Gene3D" id="3.30.497.10">
    <property type="entry name" value="Antithrombin, subunit I, domain 2"/>
    <property type="match status" value="1"/>
</dbReference>
<dbReference type="Proteomes" id="UP000694620">
    <property type="component" value="Chromosome 6"/>
</dbReference>
<evidence type="ECO:0000256" key="10">
    <source>
        <dbReference type="ARBA" id="ARBA00023228"/>
    </source>
</evidence>
<dbReference type="InterPro" id="IPR042178">
    <property type="entry name" value="Serpin_sf_1"/>
</dbReference>
<dbReference type="GO" id="GO:0032691">
    <property type="term" value="P:negative regulation of interleukin-1 beta production"/>
    <property type="evidence" value="ECO:0007669"/>
    <property type="project" value="UniProtKB-ARBA"/>
</dbReference>
<dbReference type="GeneTree" id="ENSGT00940000154835"/>
<comment type="subcellular location">
    <subcellularLocation>
        <location evidence="11">Cytolytic granule</location>
    </subcellularLocation>
    <subcellularLocation>
        <location evidence="2">Cytoplasm</location>
    </subcellularLocation>
    <subcellularLocation>
        <location evidence="1">Early endosome</location>
    </subcellularLocation>
</comment>
<evidence type="ECO:0000256" key="8">
    <source>
        <dbReference type="ARBA" id="ARBA00022900"/>
    </source>
</evidence>
<evidence type="ECO:0000259" key="14">
    <source>
        <dbReference type="SMART" id="SM00093"/>
    </source>
</evidence>
<evidence type="ECO:0000256" key="11">
    <source>
        <dbReference type="ARBA" id="ARBA00037806"/>
    </source>
</evidence>
<evidence type="ECO:0000256" key="13">
    <source>
        <dbReference type="ARBA" id="ARBA00039202"/>
    </source>
</evidence>
<keyword evidence="8" id="KW-0722">Serine protease inhibitor</keyword>
<evidence type="ECO:0000256" key="6">
    <source>
        <dbReference type="ARBA" id="ARBA00022690"/>
    </source>
</evidence>
<evidence type="ECO:0000256" key="3">
    <source>
        <dbReference type="ARBA" id="ARBA00006426"/>
    </source>
</evidence>
<dbReference type="InterPro" id="IPR023796">
    <property type="entry name" value="Serpin_dom"/>
</dbReference>
<evidence type="ECO:0000256" key="7">
    <source>
        <dbReference type="ARBA" id="ARBA00022753"/>
    </source>
</evidence>
<dbReference type="SMART" id="SM00093">
    <property type="entry name" value="SERPIN"/>
    <property type="match status" value="1"/>
</dbReference>
<keyword evidence="6" id="KW-0646">Protease inhibitor</keyword>
<dbReference type="GO" id="GO:0044342">
    <property type="term" value="P:type B pancreatic cell proliferation"/>
    <property type="evidence" value="ECO:0007669"/>
    <property type="project" value="UniProtKB-ARBA"/>
</dbReference>
<dbReference type="GO" id="GO:0051246">
    <property type="term" value="P:regulation of protein metabolic process"/>
    <property type="evidence" value="ECO:0007669"/>
    <property type="project" value="UniProtKB-ARBA"/>
</dbReference>
<evidence type="ECO:0000256" key="1">
    <source>
        <dbReference type="ARBA" id="ARBA00004412"/>
    </source>
</evidence>
<feature type="domain" description="Serpin" evidence="14">
    <location>
        <begin position="13"/>
        <end position="380"/>
    </location>
</feature>
<dbReference type="Gene3D" id="2.30.39.10">
    <property type="entry name" value="Alpha-1-antitrypsin, domain 1"/>
    <property type="match status" value="1"/>
</dbReference>
<dbReference type="CDD" id="cd19956">
    <property type="entry name" value="serpinB"/>
    <property type="match status" value="1"/>
</dbReference>
<dbReference type="GO" id="GO:0004867">
    <property type="term" value="F:serine-type endopeptidase inhibitor activity"/>
    <property type="evidence" value="ECO:0007669"/>
    <property type="project" value="UniProtKB-KW"/>
</dbReference>
<name>A0A8C4RPD5_ERPCA</name>
<protein>
    <recommendedName>
        <fullName evidence="13">Serpin B6</fullName>
    </recommendedName>
</protein>
<reference evidence="15" key="2">
    <citation type="submission" date="2025-08" db="UniProtKB">
        <authorList>
            <consortium name="Ensembl"/>
        </authorList>
    </citation>
    <scope>IDENTIFICATION</scope>
</reference>
<dbReference type="GO" id="GO:0044194">
    <property type="term" value="C:cytolytic granule"/>
    <property type="evidence" value="ECO:0007669"/>
    <property type="project" value="UniProtKB-SubCell"/>
</dbReference>
<evidence type="ECO:0000256" key="12">
    <source>
        <dbReference type="ARBA" id="ARBA00038828"/>
    </source>
</evidence>
<evidence type="ECO:0000256" key="4">
    <source>
        <dbReference type="ARBA" id="ARBA00022490"/>
    </source>
</evidence>
<dbReference type="InterPro" id="IPR036186">
    <property type="entry name" value="Serpin_sf"/>
</dbReference>
<dbReference type="PANTHER" id="PTHR11461">
    <property type="entry name" value="SERINE PROTEASE INHIBITOR, SERPIN"/>
    <property type="match status" value="1"/>
</dbReference>
<evidence type="ECO:0000313" key="15">
    <source>
        <dbReference type="Ensembl" id="ENSECRP00000004930.1"/>
    </source>
</evidence>
<dbReference type="InterPro" id="IPR042185">
    <property type="entry name" value="Serpin_sf_2"/>
</dbReference>
<reference evidence="15" key="1">
    <citation type="submission" date="2021-06" db="EMBL/GenBank/DDBJ databases">
        <authorList>
            <consortium name="Wellcome Sanger Institute Data Sharing"/>
        </authorList>
    </citation>
    <scope>NUCLEOTIDE SEQUENCE [LARGE SCALE GENOMIC DNA]</scope>
</reference>
<dbReference type="GeneID" id="114653611"/>
<dbReference type="Ensembl" id="ENSECRT00000005013.1">
    <property type="protein sequence ID" value="ENSECRP00000004930.1"/>
    <property type="gene ID" value="ENSECRG00000003337.1"/>
</dbReference>
<organism evidence="15 16">
    <name type="scientific">Erpetoichthys calabaricus</name>
    <name type="common">Rope fish</name>
    <name type="synonym">Calamoichthys calabaricus</name>
    <dbReference type="NCBI Taxonomy" id="27687"/>
    <lineage>
        <taxon>Eukaryota</taxon>
        <taxon>Metazoa</taxon>
        <taxon>Chordata</taxon>
        <taxon>Craniata</taxon>
        <taxon>Vertebrata</taxon>
        <taxon>Euteleostomi</taxon>
        <taxon>Actinopterygii</taxon>
        <taxon>Polypteriformes</taxon>
        <taxon>Polypteridae</taxon>
        <taxon>Erpetoichthys</taxon>
    </lineage>
</organism>
<dbReference type="InterPro" id="IPR023795">
    <property type="entry name" value="Serpin_CS"/>
</dbReference>
<evidence type="ECO:0000256" key="5">
    <source>
        <dbReference type="ARBA" id="ARBA00022553"/>
    </source>
</evidence>
<accession>A0A8C4RPD5</accession>
<keyword evidence="9" id="KW-0007">Acetylation</keyword>
<dbReference type="PANTHER" id="PTHR11461:SF204">
    <property type="entry name" value="SERPIN B6"/>
    <property type="match status" value="1"/>
</dbReference>
<dbReference type="InterPro" id="IPR000215">
    <property type="entry name" value="Serpin_fam"/>
</dbReference>
<evidence type="ECO:0000256" key="9">
    <source>
        <dbReference type="ARBA" id="ARBA00022990"/>
    </source>
</evidence>
<proteinExistence type="inferred from homology"/>
<keyword evidence="5" id="KW-0597">Phosphoprotein</keyword>
<dbReference type="RefSeq" id="XP_028659849.1">
    <property type="nucleotide sequence ID" value="XM_028804016.2"/>
</dbReference>
<evidence type="ECO:0000256" key="2">
    <source>
        <dbReference type="ARBA" id="ARBA00004496"/>
    </source>
</evidence>
<dbReference type="FunFam" id="3.30.497.10:FF:000004">
    <property type="entry name" value="Serpin family B member 1"/>
    <property type="match status" value="1"/>
</dbReference>
<dbReference type="FunFam" id="2.10.310.10:FF:000001">
    <property type="entry name" value="Serpin family A member 1"/>
    <property type="match status" value="1"/>
</dbReference>
<keyword evidence="10" id="KW-0458">Lysosome</keyword>
<dbReference type="SUPFAM" id="SSF56574">
    <property type="entry name" value="Serpins"/>
    <property type="match status" value="1"/>
</dbReference>
<dbReference type="Gene3D" id="2.10.310.10">
    <property type="entry name" value="Serpins superfamily"/>
    <property type="match status" value="1"/>
</dbReference>
<keyword evidence="4" id="KW-0963">Cytoplasm</keyword>
<dbReference type="Pfam" id="PF00079">
    <property type="entry name" value="Serpin"/>
    <property type="match status" value="1"/>
</dbReference>
<dbReference type="GO" id="GO:0005769">
    <property type="term" value="C:early endosome"/>
    <property type="evidence" value="ECO:0007669"/>
    <property type="project" value="UniProtKB-SubCell"/>
</dbReference>
<dbReference type="FunFam" id="2.30.39.10:FF:000014">
    <property type="entry name" value="Serpin family B member 9"/>
    <property type="match status" value="1"/>
</dbReference>
<dbReference type="GO" id="GO:0005615">
    <property type="term" value="C:extracellular space"/>
    <property type="evidence" value="ECO:0007669"/>
    <property type="project" value="InterPro"/>
</dbReference>
<comment type="subunit">
    <text evidence="12">Forms a complex with the monomeric form of beta-tryptase.</text>
</comment>
<dbReference type="AlphaFoldDB" id="A0A8C4RPD5"/>
<dbReference type="PROSITE" id="PS00284">
    <property type="entry name" value="SERPIN"/>
    <property type="match status" value="1"/>
</dbReference>
<evidence type="ECO:0000313" key="16">
    <source>
        <dbReference type="Proteomes" id="UP000694620"/>
    </source>
</evidence>
<sequence>MESLCSANSQFSLDLFKMFGDKKPTSNIFYSPLSISSAMGMVYLGSKGNTAAEIGQTFHFHKAGDEVHSHFSTLIANINKKGAPYQLSMANRLYGERSYDFVKEYIEKTNKFYHASLESVDFVKAPEESRKNINAWVEKQTNDKIKDLLASGTIDDLTRLVLVNAIYFKGNWEKKFQESSTRNEQFRINKNETKEVKMMHQKSKFKFAFIPEMQCQILELPYVENELSMLILLPKDIEDNSTGLKKLEQSLTLEKLHEWTNPDNMDKIEISVSLPRFKLEQSYDLKEVLINMGVVDAFDMCRADLSGMSPKDDLYLSKAVHKSFVEVNEEGTEAAAATAMVVMMRCAMIPASFNADHPFLFFIRHNKTRSILFYGRFCSP</sequence>
<reference evidence="15" key="3">
    <citation type="submission" date="2025-09" db="UniProtKB">
        <authorList>
            <consortium name="Ensembl"/>
        </authorList>
    </citation>
    <scope>IDENTIFICATION</scope>
</reference>
<comment type="similarity">
    <text evidence="3">Belongs to the serpin family. Ov-serpin subfamily.</text>
</comment>
<gene>
    <name evidence="15" type="primary">LOC114653611</name>
</gene>